<feature type="region of interest" description="Disordered" evidence="1">
    <location>
        <begin position="153"/>
        <end position="182"/>
    </location>
</feature>
<dbReference type="PANTHER" id="PTHR21818:SF0">
    <property type="entry name" value="FANCONI ANEMIA GROUP I PROTEIN"/>
    <property type="match status" value="1"/>
</dbReference>
<dbReference type="OrthoDB" id="195089at2759"/>
<dbReference type="InterPro" id="IPR026171">
    <property type="entry name" value="FANCI"/>
</dbReference>
<feature type="compositionally biased region" description="Polar residues" evidence="1">
    <location>
        <begin position="153"/>
        <end position="172"/>
    </location>
</feature>
<sequence length="1839" mass="207522">MEENLLLFASQKRWSEISNLFLSLTPEQLSSFLSQKLSQSIPDSEKVNLFRISTRGCLNIQDLDPNPFLDTVLTIGIQELINEVDNSTSTSNLSSSYYKGIADILSSEISQLSLKSSTQNSLQILKVIQKLGKLSQNLSTLISPLLENIQNSHHIQTPPSTNKDIENNNQPDNLEPDINTQNQTKNTTNFVNKWIEDTCKSTWLPASAVRIAATLVDISLPKNLRILVINKLISQMDLMQLDELPPLIYQLFLHSKHTGKRIVISGVINFFQKTENFYLEKLNNHHLSINETNRFKLIMEVEGTVLLHILFCVQQDPEWANEILKFAKQGERKYIGGINTAVDNITPFLLAIILSLATISKFRTPAREFIKTIIMTSSKDLINQKTTFNGWGRELIVPTKAMIFSVIKQISLRDSYGWENVILQLTHGLILVIDYGFSLSATKFYNKNEIKAAIEFSKNIIGIIFKKHEFIQSDILKEAFSRLEDQNPSAYPIMAKICDTLKEISTVSPNVERIFSNSLEWIVSSHLDVREKLMSSIGVFISNNNSSFGNSIILILRKGLYSKNTEMRKLSISGIVELITIIICSNCNSESDTNYIYLKPRQTLENNENIGESSKVNNKQKNVTLLELVGFVRRSFTLQLEVVNYAFSKIKILTALQAFLENPDFAGSLFRILHSEFEKFYEIPGSPSPLNFAACLSPDNKIIYPLPSLISTFFPTVFSLANSENFKENTSEGIKVFVDIFIRMLDVDFEELGINPELGFVNKNTLDITNSSNFETIFSNEETSNMASKEKNASLIILVINTYDVLLDLGLRMLYKESFNQESKDNDILNISGKISLQICIKLYEKRNEIIKIVLESISKENGSNTGRNTLNKRNINGNPVSSGTFSSLNLNLLAGIGNINTDVNNNTLMTNFLSHLVNQEPSCQTFFSSVNPTYDQSLNYFLWYLESALFNILEPGNLNALEDGGKNYKACLEIKKNIKFVEYSLNNCHQCIKNMDPVSGHFSKTYNIFSLIKSLAKILVYVLSFLPRYFTMVSEEHSDLNEFQELSIRNASKFLFGKVKKEKTVLFLILDMISTATEKFNIDNELALKVYAQSSSKKLLDILLSMSKENSLSAMDCFCVCVSYFSEEIQTRKPEQNLLIKDYLKMNKDMSTDTGDRNNNNNKKAFWREQFIMLSYSRTLLLLSNAFDLINPSYCERTKEINNLVVKCLNPTISICEPIWKGFLKNGYEYFQQIGLFSEGSVIKDVISDVILFGDKVNGIVLIRTNEDNDSVTQQRSLEDTILGYFDTSIVSSLLRLFSSTYFIQEKCYEYFENSLFWGLYKGPIGEVYKQNKDRLGTGKVQLLWESQDQCLGSFNIISKGFHSLVYEPEDSESCDEDENNGLVTLSITNFKTGNQVIGFLLGFVEKQIADCEYMIQQLLRVVDLDVKHFGDVIIHAVHIEQRISHRIICLIGTITPLIESQLPPDHIEGIYKMLISIYKCLTALTNAKINCVNINIEESLSENKEGDINETIGLPITNSFINLLTYVGSSLNPIVFKMLNSTLKFEQREVEAEAETRDFLDAGSSKEPTSQNLGKKSQGKDGKSNKKFGNLSLNLKNSKKILSKANTRLKKEAKLVPQLIYFEEKCEHSIMSLGVKSKVSLIHLFKRSVIRDFKLDIPTVASLSQVRNNVHTSQRNASNNSYSRGGITSNMNTHNVGGTVNGDEYDELENDVSVDLVNDSDSIEENLESDEEVVGSTRITVNKHSQVSRGGKTSYKSIKLSQQLYKKSKSQKPGRGISSEEGSDCESDVGGVVVDIDSGSEDDVSFEEHGGSYQTNASSGHNERKNRGIIMSDDDSE</sequence>
<dbReference type="Pfam" id="PF14676">
    <property type="entry name" value="FANCI_S2"/>
    <property type="match status" value="1"/>
</dbReference>
<keyword evidence="6" id="KW-1185">Reference proteome</keyword>
<feature type="domain" description="FANCI solenoid 1" evidence="2">
    <location>
        <begin position="175"/>
        <end position="314"/>
    </location>
</feature>
<feature type="compositionally biased region" description="Low complexity" evidence="1">
    <location>
        <begin position="1758"/>
        <end position="1767"/>
    </location>
</feature>
<evidence type="ECO:0000259" key="3">
    <source>
        <dbReference type="Pfam" id="PF14676"/>
    </source>
</evidence>
<proteinExistence type="predicted"/>
<dbReference type="Pfam" id="PF14675">
    <property type="entry name" value="FANCI_S1"/>
    <property type="match status" value="1"/>
</dbReference>
<accession>A0A2T9YYJ0</accession>
<dbReference type="GO" id="GO:0006281">
    <property type="term" value="P:DNA repair"/>
    <property type="evidence" value="ECO:0007669"/>
    <property type="project" value="InterPro"/>
</dbReference>
<evidence type="ECO:0000313" key="5">
    <source>
        <dbReference type="EMBL" id="PVU97410.1"/>
    </source>
</evidence>
<dbReference type="PANTHER" id="PTHR21818">
    <property type="entry name" value="BC025462 PROTEIN"/>
    <property type="match status" value="1"/>
</dbReference>
<feature type="compositionally biased region" description="Polar residues" evidence="1">
    <location>
        <begin position="1568"/>
        <end position="1577"/>
    </location>
</feature>
<feature type="region of interest" description="Disordered" evidence="1">
    <location>
        <begin position="1558"/>
        <end position="1591"/>
    </location>
</feature>
<dbReference type="GO" id="GO:0070182">
    <property type="term" value="F:DNA polymerase binding"/>
    <property type="evidence" value="ECO:0007669"/>
    <property type="project" value="TreeGrafter"/>
</dbReference>
<feature type="domain" description="FANCI solenoid 4" evidence="4">
    <location>
        <begin position="1377"/>
        <end position="1661"/>
    </location>
</feature>
<feature type="compositionally biased region" description="Polar residues" evidence="1">
    <location>
        <begin position="1739"/>
        <end position="1750"/>
    </location>
</feature>
<organism evidence="5 6">
    <name type="scientific">Furculomyces boomerangus</name>
    <dbReference type="NCBI Taxonomy" id="61424"/>
    <lineage>
        <taxon>Eukaryota</taxon>
        <taxon>Fungi</taxon>
        <taxon>Fungi incertae sedis</taxon>
        <taxon>Zoopagomycota</taxon>
        <taxon>Kickxellomycotina</taxon>
        <taxon>Harpellomycetes</taxon>
        <taxon>Harpellales</taxon>
        <taxon>Harpellaceae</taxon>
        <taxon>Furculomyces</taxon>
    </lineage>
</organism>
<comment type="caution">
    <text evidence="5">The sequence shown here is derived from an EMBL/GenBank/DDBJ whole genome shotgun (WGS) entry which is preliminary data.</text>
</comment>
<evidence type="ECO:0000256" key="1">
    <source>
        <dbReference type="SAM" id="MobiDB-lite"/>
    </source>
</evidence>
<dbReference type="Pfam" id="PF14678">
    <property type="entry name" value="FANCI_S4"/>
    <property type="match status" value="1"/>
</dbReference>
<name>A0A2T9YYJ0_9FUNG</name>
<feature type="region of interest" description="Disordered" evidence="1">
    <location>
        <begin position="1673"/>
        <end position="1692"/>
    </location>
</feature>
<gene>
    <name evidence="5" type="ORF">BB559_002040</name>
</gene>
<dbReference type="Proteomes" id="UP000245699">
    <property type="component" value="Unassembled WGS sequence"/>
</dbReference>
<dbReference type="EMBL" id="MBFT01000108">
    <property type="protein sequence ID" value="PVU97410.1"/>
    <property type="molecule type" value="Genomic_DNA"/>
</dbReference>
<evidence type="ECO:0000259" key="2">
    <source>
        <dbReference type="Pfam" id="PF14675"/>
    </source>
</evidence>
<dbReference type="InterPro" id="IPR029314">
    <property type="entry name" value="FANCI_S4"/>
</dbReference>
<dbReference type="STRING" id="61424.A0A2T9YYJ0"/>
<dbReference type="InterPro" id="IPR029315">
    <property type="entry name" value="FANCI_S2"/>
</dbReference>
<feature type="domain" description="FANCI solenoid 2" evidence="3">
    <location>
        <begin position="436"/>
        <end position="576"/>
    </location>
</feature>
<reference evidence="5 6" key="1">
    <citation type="journal article" date="2018" name="MBio">
        <title>Comparative Genomics Reveals the Core Gene Toolbox for the Fungus-Insect Symbiosis.</title>
        <authorList>
            <person name="Wang Y."/>
            <person name="Stata M."/>
            <person name="Wang W."/>
            <person name="Stajich J.E."/>
            <person name="White M.M."/>
            <person name="Moncalvo J.M."/>
        </authorList>
    </citation>
    <scope>NUCLEOTIDE SEQUENCE [LARGE SCALE GENOMIC DNA]</scope>
    <source>
        <strain evidence="5 6">AUS-77-4</strain>
    </source>
</reference>
<evidence type="ECO:0000259" key="4">
    <source>
        <dbReference type="Pfam" id="PF14678"/>
    </source>
</evidence>
<evidence type="ECO:0000313" key="6">
    <source>
        <dbReference type="Proteomes" id="UP000245699"/>
    </source>
</evidence>
<protein>
    <submittedName>
        <fullName evidence="5">Uncharacterized protein</fullName>
    </submittedName>
</protein>
<feature type="compositionally biased region" description="Low complexity" evidence="1">
    <location>
        <begin position="1790"/>
        <end position="1799"/>
    </location>
</feature>
<feature type="region of interest" description="Disordered" evidence="1">
    <location>
        <begin position="1727"/>
        <end position="1839"/>
    </location>
</feature>
<dbReference type="InterPro" id="IPR029308">
    <property type="entry name" value="FANCI_S1"/>
</dbReference>